<dbReference type="Proteomes" id="UP001159364">
    <property type="component" value="Linkage Group LG10"/>
</dbReference>
<feature type="domain" description="RanBP2-type" evidence="6">
    <location>
        <begin position="400"/>
        <end position="429"/>
    </location>
</feature>
<dbReference type="PANTHER" id="PTHR23111">
    <property type="entry name" value="ZINC FINGER PROTEIN"/>
    <property type="match status" value="1"/>
</dbReference>
<feature type="region of interest" description="Disordered" evidence="5">
    <location>
        <begin position="436"/>
        <end position="455"/>
    </location>
</feature>
<dbReference type="GO" id="GO:0008270">
    <property type="term" value="F:zinc ion binding"/>
    <property type="evidence" value="ECO:0007669"/>
    <property type="project" value="UniProtKB-KW"/>
</dbReference>
<keyword evidence="1" id="KW-0479">Metal-binding</keyword>
<keyword evidence="2 4" id="KW-0863">Zinc-finger</keyword>
<evidence type="ECO:0000256" key="1">
    <source>
        <dbReference type="ARBA" id="ARBA00022723"/>
    </source>
</evidence>
<dbReference type="Gene3D" id="4.10.1060.10">
    <property type="entry name" value="Zinc finger, RanBP2-type"/>
    <property type="match status" value="2"/>
</dbReference>
<evidence type="ECO:0000256" key="2">
    <source>
        <dbReference type="ARBA" id="ARBA00022771"/>
    </source>
</evidence>
<dbReference type="AlphaFoldDB" id="A0AAV8SMB4"/>
<proteinExistence type="predicted"/>
<dbReference type="PROSITE" id="PS50199">
    <property type="entry name" value="ZF_RANBP2_2"/>
    <property type="match status" value="2"/>
</dbReference>
<dbReference type="FunFam" id="4.10.1060.10:FF:000014">
    <property type="entry name" value="Putative zinc finger, RanBP2-type"/>
    <property type="match status" value="1"/>
</dbReference>
<protein>
    <recommendedName>
        <fullName evidence="6">RanBP2-type domain-containing protein</fullName>
    </recommendedName>
</protein>
<dbReference type="GO" id="GO:0003729">
    <property type="term" value="F:mRNA binding"/>
    <property type="evidence" value="ECO:0007669"/>
    <property type="project" value="TreeGrafter"/>
</dbReference>
<dbReference type="PANTHER" id="PTHR23111:SF29">
    <property type="entry name" value="OS07G0404300 PROTEIN"/>
    <property type="match status" value="1"/>
</dbReference>
<dbReference type="SMART" id="SM00547">
    <property type="entry name" value="ZnF_RBZ"/>
    <property type="match status" value="2"/>
</dbReference>
<feature type="compositionally biased region" description="Polar residues" evidence="5">
    <location>
        <begin position="575"/>
        <end position="584"/>
    </location>
</feature>
<dbReference type="Pfam" id="PF00641">
    <property type="entry name" value="Zn_ribbon_RanBP"/>
    <property type="match status" value="2"/>
</dbReference>
<feature type="region of interest" description="Disordered" evidence="5">
    <location>
        <begin position="87"/>
        <end position="119"/>
    </location>
</feature>
<feature type="region of interest" description="Disordered" evidence="5">
    <location>
        <begin position="524"/>
        <end position="713"/>
    </location>
</feature>
<dbReference type="EMBL" id="JAIWQS010000010">
    <property type="protein sequence ID" value="KAJ8753427.1"/>
    <property type="molecule type" value="Genomic_DNA"/>
</dbReference>
<reference evidence="7 8" key="1">
    <citation type="submission" date="2021-09" db="EMBL/GenBank/DDBJ databases">
        <title>Genomic insights and catalytic innovation underlie evolution of tropane alkaloids biosynthesis.</title>
        <authorList>
            <person name="Wang Y.-J."/>
            <person name="Tian T."/>
            <person name="Huang J.-P."/>
            <person name="Huang S.-X."/>
        </authorList>
    </citation>
    <scope>NUCLEOTIDE SEQUENCE [LARGE SCALE GENOMIC DNA]</scope>
    <source>
        <strain evidence="7">KIB-2018</strain>
        <tissue evidence="7">Leaf</tissue>
    </source>
</reference>
<sequence>MAQTPFSLILLRRLTLAFHNPKPPFSLFCLKPYSTVNSSSDPQSPSSLSARMSFVFDQIEAIERERVEKHESLQRIRAWRQSKDTLQSQQQQQKVDSECISSQNQERVGAQNAKLESSTRDGTRVDIGINLNKSMTNKKEIEVVHPWPEWIELMQRLVQHNYFDHRRKDEDKMVRDVGFNVIDGTANIDDDGGINLKDFKAVHTACLNFGKDRFDILRSLSRQDIQMLVGYGCPSADRKVVFSAKLLRKYSHLDEGDVCSTCSLRSSCDRAFLLTNKEDEARTIDLMRVLLTYGFDFTNGLVVNKSVLKQKSVKTVVRKLLHEVVKLSAVPIDPNLPPPVIRRPPVKVKQPPPPPRKRIGRSDVEMKKGDWLCAKCDFMNFAKNTKCLQCDAKRPKRQLLPGEWECPACNFLNYRRNMSCFHCDCKRPSDTFMDDSMGEMRHDSQRRSEKTSRRPEFSNAWNFDFDDNESDGADVAAFEYADSATMGDKSPLNNQTPRIHASVPNIDRQAVHFNDFGDEDDVDSYELDTKSSPAWKASRSSYPEQEVSDVEDLEGSDDSLHSRSGNHPLSRGKPSKSSTRRASFSDNEDDNLDIDSDEEFSTHRSFKASHISGIRDKNKGTRSRAPSRGLSYGSDGELEADSDVDDDFGKEFGSNQGKRNSWNSSSVNSQRSARLEDDSFSASESDETDLDSWGSKSLRNSRPSGRGANFRDRGDAYDFVRDTYNNKLGDRRNVQNDGFARTSPRSHGKNRVVQVNRAGQRMNDRGDDPLNSNSRRRGRRGQRENLYEYSNKDFDFGEFRNSRRVIER</sequence>
<evidence type="ECO:0000256" key="5">
    <source>
        <dbReference type="SAM" id="MobiDB-lite"/>
    </source>
</evidence>
<evidence type="ECO:0000313" key="7">
    <source>
        <dbReference type="EMBL" id="KAJ8753427.1"/>
    </source>
</evidence>
<dbReference type="PROSITE" id="PS01358">
    <property type="entry name" value="ZF_RANBP2_1"/>
    <property type="match status" value="2"/>
</dbReference>
<feature type="compositionally biased region" description="Acidic residues" evidence="5">
    <location>
        <begin position="546"/>
        <end position="557"/>
    </location>
</feature>
<evidence type="ECO:0000259" key="6">
    <source>
        <dbReference type="PROSITE" id="PS50199"/>
    </source>
</evidence>
<evidence type="ECO:0000256" key="3">
    <source>
        <dbReference type="ARBA" id="ARBA00022833"/>
    </source>
</evidence>
<name>A0AAV8SMB4_9ROSI</name>
<feature type="region of interest" description="Disordered" evidence="5">
    <location>
        <begin position="728"/>
        <end position="785"/>
    </location>
</feature>
<feature type="region of interest" description="Disordered" evidence="5">
    <location>
        <begin position="341"/>
        <end position="361"/>
    </location>
</feature>
<dbReference type="InterPro" id="IPR001876">
    <property type="entry name" value="Znf_RanBP2"/>
</dbReference>
<evidence type="ECO:0000313" key="8">
    <source>
        <dbReference type="Proteomes" id="UP001159364"/>
    </source>
</evidence>
<feature type="compositionally biased region" description="Low complexity" evidence="5">
    <location>
        <begin position="659"/>
        <end position="672"/>
    </location>
</feature>
<evidence type="ECO:0000256" key="4">
    <source>
        <dbReference type="PROSITE-ProRule" id="PRU00322"/>
    </source>
</evidence>
<accession>A0AAV8SMB4</accession>
<dbReference type="SUPFAM" id="SSF90209">
    <property type="entry name" value="Ran binding protein zinc finger-like"/>
    <property type="match status" value="1"/>
</dbReference>
<keyword evidence="3" id="KW-0862">Zinc</keyword>
<organism evidence="7 8">
    <name type="scientific">Erythroxylum novogranatense</name>
    <dbReference type="NCBI Taxonomy" id="1862640"/>
    <lineage>
        <taxon>Eukaryota</taxon>
        <taxon>Viridiplantae</taxon>
        <taxon>Streptophyta</taxon>
        <taxon>Embryophyta</taxon>
        <taxon>Tracheophyta</taxon>
        <taxon>Spermatophyta</taxon>
        <taxon>Magnoliopsida</taxon>
        <taxon>eudicotyledons</taxon>
        <taxon>Gunneridae</taxon>
        <taxon>Pentapetalae</taxon>
        <taxon>rosids</taxon>
        <taxon>fabids</taxon>
        <taxon>Malpighiales</taxon>
        <taxon>Erythroxylaceae</taxon>
        <taxon>Erythroxylum</taxon>
    </lineage>
</organism>
<feature type="domain" description="RanBP2-type" evidence="6">
    <location>
        <begin position="367"/>
        <end position="396"/>
    </location>
</feature>
<dbReference type="InterPro" id="IPR036443">
    <property type="entry name" value="Znf_RanBP2_sf"/>
</dbReference>
<feature type="compositionally biased region" description="Basic and acidic residues" evidence="5">
    <location>
        <begin position="438"/>
        <end position="455"/>
    </location>
</feature>
<keyword evidence="8" id="KW-1185">Reference proteome</keyword>
<feature type="compositionally biased region" description="Acidic residues" evidence="5">
    <location>
        <begin position="636"/>
        <end position="648"/>
    </location>
</feature>
<comment type="caution">
    <text evidence="7">The sequence shown here is derived from an EMBL/GenBank/DDBJ whole genome shotgun (WGS) entry which is preliminary data.</text>
</comment>
<feature type="compositionally biased region" description="Acidic residues" evidence="5">
    <location>
        <begin position="586"/>
        <end position="599"/>
    </location>
</feature>
<gene>
    <name evidence="7" type="ORF">K2173_019826</name>
</gene>
<feature type="compositionally biased region" description="Polar residues" evidence="5">
    <location>
        <begin position="694"/>
        <end position="703"/>
    </location>
</feature>
<dbReference type="GO" id="GO:0005737">
    <property type="term" value="C:cytoplasm"/>
    <property type="evidence" value="ECO:0007669"/>
    <property type="project" value="TreeGrafter"/>
</dbReference>